<organism evidence="2 3">
    <name type="scientific">Clostridium gelidum</name>
    <dbReference type="NCBI Taxonomy" id="704125"/>
    <lineage>
        <taxon>Bacteria</taxon>
        <taxon>Bacillati</taxon>
        <taxon>Bacillota</taxon>
        <taxon>Clostridia</taxon>
        <taxon>Eubacteriales</taxon>
        <taxon>Clostridiaceae</taxon>
        <taxon>Clostridium</taxon>
    </lineage>
</organism>
<dbReference type="SUPFAM" id="SSF69360">
    <property type="entry name" value="Cell wall binding repeat"/>
    <property type="match status" value="1"/>
</dbReference>
<reference evidence="3" key="1">
    <citation type="submission" date="2021-07" db="EMBL/GenBank/DDBJ databases">
        <title>Complete genome sequencing of a Clostridium isolate.</title>
        <authorList>
            <person name="Ueki A."/>
            <person name="Tonouchi A."/>
        </authorList>
    </citation>
    <scope>NUCLEOTIDE SEQUENCE [LARGE SCALE GENOMIC DNA]</scope>
    <source>
        <strain evidence="3">C5S11</strain>
    </source>
</reference>
<keyword evidence="3" id="KW-1185">Reference proteome</keyword>
<name>A0ABM7TKM8_9CLOT</name>
<gene>
    <name evidence="2" type="ORF">psyc5s11_47880</name>
</gene>
<dbReference type="Gene3D" id="2.10.270.10">
    <property type="entry name" value="Cholin Binding"/>
    <property type="match status" value="1"/>
</dbReference>
<evidence type="ECO:0000313" key="2">
    <source>
        <dbReference type="EMBL" id="BCZ48721.1"/>
    </source>
</evidence>
<proteinExistence type="predicted"/>
<accession>A0ABM7TKM8</accession>
<dbReference type="Proteomes" id="UP000824633">
    <property type="component" value="Chromosome"/>
</dbReference>
<dbReference type="EMBL" id="AP024849">
    <property type="protein sequence ID" value="BCZ48721.1"/>
    <property type="molecule type" value="Genomic_DNA"/>
</dbReference>
<protein>
    <submittedName>
        <fullName evidence="2">Uncharacterized protein</fullName>
    </submittedName>
</protein>
<sequence length="54" mass="5922">MGWINDNGRWYFSDVSGIMQTGVVQVDGKIYSLDADTGVMQVGDVIIIGRNDTI</sequence>
<evidence type="ECO:0000313" key="3">
    <source>
        <dbReference type="Proteomes" id="UP000824633"/>
    </source>
</evidence>
<keyword evidence="1" id="KW-0677">Repeat</keyword>
<dbReference type="InterPro" id="IPR018337">
    <property type="entry name" value="Cell_wall/Cho-bd_repeat"/>
</dbReference>
<evidence type="ECO:0000256" key="1">
    <source>
        <dbReference type="ARBA" id="ARBA00022737"/>
    </source>
</evidence>
<dbReference type="Pfam" id="PF19127">
    <property type="entry name" value="Choline_bind_3"/>
    <property type="match status" value="1"/>
</dbReference>